<dbReference type="SUPFAM" id="SSF56672">
    <property type="entry name" value="DNA/RNA polymerases"/>
    <property type="match status" value="1"/>
</dbReference>
<evidence type="ECO:0000259" key="1">
    <source>
        <dbReference type="Pfam" id="PF00078"/>
    </source>
</evidence>
<sequence>MGKPSKQMNNINKITNKDGIIVESKTEICNEFNDFFVNVGNNLEIEHINSADIYFNDKNQSNNSIFLNPISSEEISEYIDKIKNFNSYYEHGVFPLAFKKCIVIPLFKSGDKLSCGNYRPISLSLTISNIFEKCIKNRLLNYFKKNSFFSNSQFGFLAGLSTSDALFKLDNFVRRHIDINYKVMGIFLDVQKAFDSVNHELLLKKLEYSGIRGVLII</sequence>
<dbReference type="EMBL" id="CARXXK010000002">
    <property type="protein sequence ID" value="CAI6359771.1"/>
    <property type="molecule type" value="Genomic_DNA"/>
</dbReference>
<dbReference type="InterPro" id="IPR000477">
    <property type="entry name" value="RT_dom"/>
</dbReference>
<accession>A0AAV0WWA5</accession>
<name>A0AAV0WWA5_9HEMI</name>
<evidence type="ECO:0000313" key="3">
    <source>
        <dbReference type="Proteomes" id="UP001160148"/>
    </source>
</evidence>
<dbReference type="AlphaFoldDB" id="A0AAV0WWA5"/>
<dbReference type="CDD" id="cd01650">
    <property type="entry name" value="RT_nLTR_like"/>
    <property type="match status" value="1"/>
</dbReference>
<dbReference type="GO" id="GO:0071897">
    <property type="term" value="P:DNA biosynthetic process"/>
    <property type="evidence" value="ECO:0007669"/>
    <property type="project" value="UniProtKB-ARBA"/>
</dbReference>
<reference evidence="2 3" key="1">
    <citation type="submission" date="2023-01" db="EMBL/GenBank/DDBJ databases">
        <authorList>
            <person name="Whitehead M."/>
        </authorList>
    </citation>
    <scope>NUCLEOTIDE SEQUENCE [LARGE SCALE GENOMIC DNA]</scope>
</reference>
<dbReference type="Pfam" id="PF00078">
    <property type="entry name" value="RVT_1"/>
    <property type="match status" value="1"/>
</dbReference>
<dbReference type="InterPro" id="IPR043502">
    <property type="entry name" value="DNA/RNA_pol_sf"/>
</dbReference>
<protein>
    <recommendedName>
        <fullName evidence="1">Reverse transcriptase domain-containing protein</fullName>
    </recommendedName>
</protein>
<gene>
    <name evidence="2" type="ORF">MEUPH1_LOCUS15149</name>
</gene>
<feature type="domain" description="Reverse transcriptase" evidence="1">
    <location>
        <begin position="114"/>
        <end position="211"/>
    </location>
</feature>
<proteinExistence type="predicted"/>
<comment type="caution">
    <text evidence="2">The sequence shown here is derived from an EMBL/GenBank/DDBJ whole genome shotgun (WGS) entry which is preliminary data.</text>
</comment>
<evidence type="ECO:0000313" key="2">
    <source>
        <dbReference type="EMBL" id="CAI6359771.1"/>
    </source>
</evidence>
<keyword evidence="3" id="KW-1185">Reference proteome</keyword>
<dbReference type="PANTHER" id="PTHR19446">
    <property type="entry name" value="REVERSE TRANSCRIPTASES"/>
    <property type="match status" value="1"/>
</dbReference>
<dbReference type="Proteomes" id="UP001160148">
    <property type="component" value="Unassembled WGS sequence"/>
</dbReference>
<organism evidence="2 3">
    <name type="scientific">Macrosiphum euphorbiae</name>
    <name type="common">potato aphid</name>
    <dbReference type="NCBI Taxonomy" id="13131"/>
    <lineage>
        <taxon>Eukaryota</taxon>
        <taxon>Metazoa</taxon>
        <taxon>Ecdysozoa</taxon>
        <taxon>Arthropoda</taxon>
        <taxon>Hexapoda</taxon>
        <taxon>Insecta</taxon>
        <taxon>Pterygota</taxon>
        <taxon>Neoptera</taxon>
        <taxon>Paraneoptera</taxon>
        <taxon>Hemiptera</taxon>
        <taxon>Sternorrhyncha</taxon>
        <taxon>Aphidomorpha</taxon>
        <taxon>Aphidoidea</taxon>
        <taxon>Aphididae</taxon>
        <taxon>Macrosiphini</taxon>
        <taxon>Macrosiphum</taxon>
    </lineage>
</organism>